<feature type="region of interest" description="Disordered" evidence="1">
    <location>
        <begin position="184"/>
        <end position="271"/>
    </location>
</feature>
<evidence type="ECO:0000313" key="2">
    <source>
        <dbReference type="EMBL" id="EMF09617.1"/>
    </source>
</evidence>
<evidence type="ECO:0000256" key="1">
    <source>
        <dbReference type="SAM" id="MobiDB-lite"/>
    </source>
</evidence>
<feature type="compositionally biased region" description="Basic residues" evidence="1">
    <location>
        <begin position="341"/>
        <end position="352"/>
    </location>
</feature>
<dbReference type="OrthoDB" id="3650977at2759"/>
<keyword evidence="3" id="KW-1185">Reference proteome</keyword>
<dbReference type="RefSeq" id="XP_016757738.1">
    <property type="nucleotide sequence ID" value="XM_016901607.1"/>
</dbReference>
<sequence length="616" mass="68446">MPSYRTASGGRFAHPARRSEEQTSRVFMDYTTRGSWCSGSDGFHGIWRVAIGKERPVLVHEVLDESHLCETIDTKDSKFIYTRVMARTKAPKPTRTFVEVDSDDEVEEPRLSGSLRGLNPAKDMLPNAATQSTVKVLGDESDIALQPLNMKQTTRASRGNGKAILYDMKFHPMDIFMRPNSAAVRRRSNSISHANTDDEETEQSSDNESSSQSSPQSSDDASAESSLDEARSDASPRRIVLGPRLQDPRASRHSSRRAATKPVIYSSKHHPQDYGLPGYQYKAIAIEDDENEPPAIEVKKRKVASSDIEQWTNDDIEKPPMTARRPRKKLKSLSHPQPARVKMRRGRPAKTGFKARSRALAEVEDLVEIAIQGSQAPHIVLSNGNESGDETDDTQGGAVSDQHLDDPRRLLEACTSNFEDTDDSGDREDADALSIATMDTSTTLKCEVATPVTTFSHEHETLDPRIRLPTYLKDRIALELGTETPSTAGVVLRMLFDEPHARAAVNLVVQRPYLHHRLQPTEACNRRSDIADCGDEDEDECAEEASIEESQDCKSEEDDDDHADGTGNDPHESHSPLENQFEEQMDVTRHLRHAAVMSDSDDLADSDPIHSFSAIN</sequence>
<feature type="compositionally biased region" description="Acidic residues" evidence="1">
    <location>
        <begin position="533"/>
        <end position="562"/>
    </location>
</feature>
<gene>
    <name evidence="2" type="ORF">SEPMUDRAFT_120455</name>
</gene>
<dbReference type="AlphaFoldDB" id="N1QF01"/>
<dbReference type="EMBL" id="KB456269">
    <property type="protein sequence ID" value="EMF09617.1"/>
    <property type="molecule type" value="Genomic_DNA"/>
</dbReference>
<accession>N1QF01</accession>
<feature type="region of interest" description="Disordered" evidence="1">
    <location>
        <begin position="316"/>
        <end position="352"/>
    </location>
</feature>
<feature type="region of interest" description="Disordered" evidence="1">
    <location>
        <begin position="381"/>
        <end position="403"/>
    </location>
</feature>
<dbReference type="Proteomes" id="UP000016931">
    <property type="component" value="Unassembled WGS sequence"/>
</dbReference>
<dbReference type="eggNOG" id="ENOG502TA04">
    <property type="taxonomic scope" value="Eukaryota"/>
</dbReference>
<reference evidence="2 3" key="1">
    <citation type="journal article" date="2012" name="PLoS Pathog.">
        <title>Diverse lifestyles and strategies of plant pathogenesis encoded in the genomes of eighteen Dothideomycetes fungi.</title>
        <authorList>
            <person name="Ohm R.A."/>
            <person name="Feau N."/>
            <person name="Henrissat B."/>
            <person name="Schoch C.L."/>
            <person name="Horwitz B.A."/>
            <person name="Barry K.W."/>
            <person name="Condon B.J."/>
            <person name="Copeland A.C."/>
            <person name="Dhillon B."/>
            <person name="Glaser F."/>
            <person name="Hesse C.N."/>
            <person name="Kosti I."/>
            <person name="LaButti K."/>
            <person name="Lindquist E.A."/>
            <person name="Lucas S."/>
            <person name="Salamov A.A."/>
            <person name="Bradshaw R.E."/>
            <person name="Ciuffetti L."/>
            <person name="Hamelin R.C."/>
            <person name="Kema G.H.J."/>
            <person name="Lawrence C."/>
            <person name="Scott J.A."/>
            <person name="Spatafora J.W."/>
            <person name="Turgeon B.G."/>
            <person name="de Wit P.J.G.M."/>
            <person name="Zhong S."/>
            <person name="Goodwin S.B."/>
            <person name="Grigoriev I.V."/>
        </authorList>
    </citation>
    <scope>NUCLEOTIDE SEQUENCE [LARGE SCALE GENOMIC DNA]</scope>
    <source>
        <strain evidence="2 3">SO2202</strain>
    </source>
</reference>
<feature type="compositionally biased region" description="Low complexity" evidence="1">
    <location>
        <begin position="206"/>
        <end position="225"/>
    </location>
</feature>
<proteinExistence type="predicted"/>
<organism evidence="2 3">
    <name type="scientific">Sphaerulina musiva (strain SO2202)</name>
    <name type="common">Poplar stem canker fungus</name>
    <name type="synonym">Septoria musiva</name>
    <dbReference type="NCBI Taxonomy" id="692275"/>
    <lineage>
        <taxon>Eukaryota</taxon>
        <taxon>Fungi</taxon>
        <taxon>Dikarya</taxon>
        <taxon>Ascomycota</taxon>
        <taxon>Pezizomycotina</taxon>
        <taxon>Dothideomycetes</taxon>
        <taxon>Dothideomycetidae</taxon>
        <taxon>Mycosphaerellales</taxon>
        <taxon>Mycosphaerellaceae</taxon>
        <taxon>Sphaerulina</taxon>
    </lineage>
</organism>
<feature type="region of interest" description="Disordered" evidence="1">
    <location>
        <begin position="533"/>
        <end position="616"/>
    </location>
</feature>
<dbReference type="HOGENOM" id="CLU_443558_0_0_1"/>
<dbReference type="GeneID" id="27898744"/>
<evidence type="ECO:0000313" key="3">
    <source>
        <dbReference type="Proteomes" id="UP000016931"/>
    </source>
</evidence>
<name>N1QF01_SPHMS</name>
<protein>
    <submittedName>
        <fullName evidence="2">Uncharacterized protein</fullName>
    </submittedName>
</protein>